<evidence type="ECO:0000313" key="9">
    <source>
        <dbReference type="Proteomes" id="UP000789759"/>
    </source>
</evidence>
<evidence type="ECO:0000256" key="1">
    <source>
        <dbReference type="ARBA" id="ARBA00005945"/>
    </source>
</evidence>
<accession>A0A9N9ELK5</accession>
<dbReference type="PANTHER" id="PTHR11005">
    <property type="entry name" value="LYSOSOMAL ACID LIPASE-RELATED"/>
    <property type="match status" value="1"/>
</dbReference>
<gene>
    <name evidence="8" type="ORF">CPELLU_LOCUS10967</name>
</gene>
<dbReference type="InterPro" id="IPR029058">
    <property type="entry name" value="AB_hydrolase_fold"/>
</dbReference>
<dbReference type="GO" id="GO:0006629">
    <property type="term" value="P:lipid metabolic process"/>
    <property type="evidence" value="ECO:0007669"/>
    <property type="project" value="InterPro"/>
</dbReference>
<dbReference type="InterPro" id="IPR029052">
    <property type="entry name" value="Metallo-depent_PP-like"/>
</dbReference>
<dbReference type="Proteomes" id="UP000789759">
    <property type="component" value="Unassembled WGS sequence"/>
</dbReference>
<dbReference type="InterPro" id="IPR024654">
    <property type="entry name" value="Calcineurin-like_PHP_lpxH"/>
</dbReference>
<sequence>MRYKETRTRPAKNMQTVKTFREMAEYWGYTIEEHIVRTQDHYILGIHRLPEGKYSNNDADSRSYIESMFDKCGISHTAIRIEQARSSKETKPVVLLYHGLMMCSEIWMCNLDEERRLACLLTDAGYDVWLGNARGNKYSMKHSKYKPSSRKFWDYSMDEFALYDLPDTIDYILETTGAPSLTYIGFSQGAAQAFAALSINPKLNYKVNLFVALAPATSPKGLQNPIVDAFIKASPNIVYLFFGRKAFLTMTMFWQKVLSPPIYTKLLDTCMKFLFGWSGKNITEEQKAASYYHLYNLTSVKSLVHWFQIIRANSFQMYDELPPYSLPTTIGHYCHKFPTEQIQTPISVFYGGSDSLVNIEVLLKQLPKPVFAKEVPPYEHLGDNRRSSCSVSRARSSPQVQKTFGNVCDKETFDYLRTIAADVHVVRGDYDEFPNWPLSKIITHGPLRIGILHGHQIIPVGDAEALSIIARQMDADILLTGHTHRFEAIEYEGKFFVNPGSATGAYSGFSTEDIKPSFVLMDIQGSVVVTYVYRLVDGDVKVDKIEYRKGYDSSKYNLALGITSM</sequence>
<dbReference type="EMBL" id="CAJVQA010009368">
    <property type="protein sequence ID" value="CAG8684174.1"/>
    <property type="molecule type" value="Genomic_DNA"/>
</dbReference>
<evidence type="ECO:0000256" key="4">
    <source>
        <dbReference type="ARBA" id="ARBA00022927"/>
    </source>
</evidence>
<proteinExistence type="inferred from homology"/>
<evidence type="ECO:0000259" key="6">
    <source>
        <dbReference type="Pfam" id="PF04083"/>
    </source>
</evidence>
<dbReference type="GO" id="GO:0030904">
    <property type="term" value="C:retromer complex"/>
    <property type="evidence" value="ECO:0007669"/>
    <property type="project" value="InterPro"/>
</dbReference>
<evidence type="ECO:0000313" key="8">
    <source>
        <dbReference type="EMBL" id="CAG8684174.1"/>
    </source>
</evidence>
<evidence type="ECO:0000256" key="2">
    <source>
        <dbReference type="ARBA" id="ARBA00017767"/>
    </source>
</evidence>
<comment type="caution">
    <text evidence="8">The sequence shown here is derived from an EMBL/GenBank/DDBJ whole genome shotgun (WGS) entry which is preliminary data.</text>
</comment>
<evidence type="ECO:0000256" key="5">
    <source>
        <dbReference type="RuleBase" id="RU362040"/>
    </source>
</evidence>
<comment type="similarity">
    <text evidence="1 5">Belongs to the VPS29 family.</text>
</comment>
<dbReference type="OrthoDB" id="9974421at2759"/>
<dbReference type="GO" id="GO:0005829">
    <property type="term" value="C:cytosol"/>
    <property type="evidence" value="ECO:0007669"/>
    <property type="project" value="GOC"/>
</dbReference>
<evidence type="ECO:0000259" key="7">
    <source>
        <dbReference type="Pfam" id="PF12850"/>
    </source>
</evidence>
<feature type="domain" description="Partial AB-hydrolase lipase" evidence="6">
    <location>
        <begin position="21"/>
        <end position="111"/>
    </location>
</feature>
<dbReference type="InterPro" id="IPR006693">
    <property type="entry name" value="AB_hydrolase_lipase"/>
</dbReference>
<dbReference type="Pfam" id="PF12850">
    <property type="entry name" value="Metallophos_2"/>
    <property type="match status" value="1"/>
</dbReference>
<dbReference type="SUPFAM" id="SSF56300">
    <property type="entry name" value="Metallo-dependent phosphatases"/>
    <property type="match status" value="1"/>
</dbReference>
<name>A0A9N9ELK5_9GLOM</name>
<dbReference type="InterPro" id="IPR000979">
    <property type="entry name" value="Phosphodiesterase_MJ0936/Vps29"/>
</dbReference>
<dbReference type="Gene3D" id="3.40.50.1820">
    <property type="entry name" value="alpha/beta hydrolase"/>
    <property type="match status" value="1"/>
</dbReference>
<protein>
    <recommendedName>
        <fullName evidence="2 5">Vacuolar protein sorting-associated protein 29</fullName>
    </recommendedName>
</protein>
<keyword evidence="3" id="KW-0813">Transport</keyword>
<dbReference type="SUPFAM" id="SSF53474">
    <property type="entry name" value="alpha/beta-Hydrolases"/>
    <property type="match status" value="1"/>
</dbReference>
<dbReference type="GO" id="GO:0042147">
    <property type="term" value="P:retrograde transport, endosome to Golgi"/>
    <property type="evidence" value="ECO:0007669"/>
    <property type="project" value="InterPro"/>
</dbReference>
<keyword evidence="9" id="KW-1185">Reference proteome</keyword>
<feature type="domain" description="Calcineurin-like phosphoesterase" evidence="7">
    <location>
        <begin position="404"/>
        <end position="524"/>
    </location>
</feature>
<dbReference type="InterPro" id="IPR028661">
    <property type="entry name" value="Vps29"/>
</dbReference>
<dbReference type="GO" id="GO:0015031">
    <property type="term" value="P:protein transport"/>
    <property type="evidence" value="ECO:0007669"/>
    <property type="project" value="UniProtKB-KW"/>
</dbReference>
<keyword evidence="4" id="KW-0653">Protein transport</keyword>
<dbReference type="Pfam" id="PF04083">
    <property type="entry name" value="Abhydro_lipase"/>
    <property type="match status" value="1"/>
</dbReference>
<dbReference type="NCBIfam" id="TIGR00040">
    <property type="entry name" value="yfcE"/>
    <property type="match status" value="1"/>
</dbReference>
<reference evidence="8" key="1">
    <citation type="submission" date="2021-06" db="EMBL/GenBank/DDBJ databases">
        <authorList>
            <person name="Kallberg Y."/>
            <person name="Tangrot J."/>
            <person name="Rosling A."/>
        </authorList>
    </citation>
    <scope>NUCLEOTIDE SEQUENCE</scope>
    <source>
        <strain evidence="8">FL966</strain>
    </source>
</reference>
<dbReference type="Gene3D" id="3.60.21.10">
    <property type="match status" value="1"/>
</dbReference>
<dbReference type="CDD" id="cd07394">
    <property type="entry name" value="MPP_Vps29"/>
    <property type="match status" value="1"/>
</dbReference>
<organism evidence="8 9">
    <name type="scientific">Cetraspora pellucida</name>
    <dbReference type="NCBI Taxonomy" id="1433469"/>
    <lineage>
        <taxon>Eukaryota</taxon>
        <taxon>Fungi</taxon>
        <taxon>Fungi incertae sedis</taxon>
        <taxon>Mucoromycota</taxon>
        <taxon>Glomeromycotina</taxon>
        <taxon>Glomeromycetes</taxon>
        <taxon>Diversisporales</taxon>
        <taxon>Gigasporaceae</taxon>
        <taxon>Cetraspora</taxon>
    </lineage>
</organism>
<dbReference type="AlphaFoldDB" id="A0A9N9ELK5"/>
<evidence type="ECO:0000256" key="3">
    <source>
        <dbReference type="ARBA" id="ARBA00022448"/>
    </source>
</evidence>